<protein>
    <recommendedName>
        <fullName evidence="3">CHAT domain-containing protein</fullName>
    </recommendedName>
</protein>
<reference evidence="4 5" key="1">
    <citation type="journal article" date="2017" name="Front. Microbiol.">
        <title>Labilibaculum manganireducens gen. nov., sp. nov. and Labilibaculum filiforme sp. nov., Novel Bacteroidetes Isolated from Subsurface Sediments of the Baltic Sea.</title>
        <authorList>
            <person name="Vandieken V."/>
            <person name="Marshall I.P."/>
            <person name="Niemann H."/>
            <person name="Engelen B."/>
            <person name="Cypionka H."/>
        </authorList>
    </citation>
    <scope>NUCLEOTIDE SEQUENCE [LARGE SCALE GENOMIC DNA]</scope>
    <source>
        <strain evidence="4 5">59.10-2M</strain>
    </source>
</reference>
<gene>
    <name evidence="4" type="ORF">BZG01_18140</name>
</gene>
<evidence type="ECO:0000256" key="1">
    <source>
        <dbReference type="PROSITE-ProRule" id="PRU00339"/>
    </source>
</evidence>
<dbReference type="EMBL" id="MVDE01000038">
    <property type="protein sequence ID" value="PKQ62146.1"/>
    <property type="molecule type" value="Genomic_DNA"/>
</dbReference>
<dbReference type="AlphaFoldDB" id="A0A2N3HVP3"/>
<organism evidence="4 5">
    <name type="scientific">Labilibaculum manganireducens</name>
    <dbReference type="NCBI Taxonomy" id="1940525"/>
    <lineage>
        <taxon>Bacteria</taxon>
        <taxon>Pseudomonadati</taxon>
        <taxon>Bacteroidota</taxon>
        <taxon>Bacteroidia</taxon>
        <taxon>Marinilabiliales</taxon>
        <taxon>Marinifilaceae</taxon>
        <taxon>Labilibaculum</taxon>
    </lineage>
</organism>
<dbReference type="InterPro" id="IPR024983">
    <property type="entry name" value="CHAT_dom"/>
</dbReference>
<keyword evidence="2" id="KW-0472">Membrane</keyword>
<dbReference type="PANTHER" id="PTHR10098">
    <property type="entry name" value="RAPSYN-RELATED"/>
    <property type="match status" value="1"/>
</dbReference>
<keyword evidence="2" id="KW-0812">Transmembrane</keyword>
<dbReference type="Proteomes" id="UP000233618">
    <property type="component" value="Unassembled WGS sequence"/>
</dbReference>
<evidence type="ECO:0000313" key="5">
    <source>
        <dbReference type="Proteomes" id="UP000233618"/>
    </source>
</evidence>
<keyword evidence="1" id="KW-0802">TPR repeat</keyword>
<sequence>MKNFLKKIFIFLLFPPFLLFLFSGSMVSESNLELEKHETSEIVNPDSLLQKQFDRAVDFLRKGEFDYSIQSFENAILTINQGGLVDKNLVYRTYVNFGVLLNRVGDWKKSLNFYDIAESFTITEFGDDSNKLIPIYGNKGTIFNNYGDLVKAQNYYEKALSLLEVEGNPKWLSQTYNNLGVILYKKANYSESLKYYLRTLNLKKESNSQYFSSTFNNIANCYKKLKRYDEADLYYKMSIEEIIKTNGTDYYLLGDYYLNYAVFQNEIQNDKNVLPYLNLALDIYRKNFGDKHPDTAHCLKNFGDYYFKKKDHLNALQYYQKALISELDNFNNSTVYINPTMDELDPQLSILEILKPKAVTLRYLYDKTNSISDLDFSLQTYDLCLDIIDKIRIAYQDEESKFALSKNEKETYNQAIEIAVKLYQLTKDVKYKEKAFIYSERSKSASLQSSLNDVNAKNFGGISTELQEKETNLKLNIAKYRELVHDERKKQTPDRDSISGWQNVLFNLNEEYNQMVLRFEEDYPEYYALKYDTKTIDIEELQSRLSDNDLLIEYSISDSALFSFVITKSSFEVEREKIVKDSFDYHLEEVRNCLKTNDFANNSVAYYQKYTKSAYLLYQHLLNGKDSLLTGKSLLIVPDDKMAYIPFGVLLKKEADTTTMNYRNLEYLIKYNSITYHNSATLGFKNHSSSYGFSSNKSILAFAPSYNDVNDSILYTERAYRDKLYPLPGVKEEVINISKVIHGDLFIDDMATEANFKANSGEYDVLHLAMHTIIDDENPMYSKLVFTQNSDSLQDGLLNTHEIYNMNFNARMVVLSACNTGDGKLLKGEGVMSLARGFFYAGCPSVIMTLWTVEDKTGSNLMSNFYTFLSHGLKKDDALRQAKLEYLKTADALKSHPYFWSGYVTLGDVDPLYDDGLIHRLMYFAFGSVGIILFLFFRKKFKGKAVA</sequence>
<dbReference type="PANTHER" id="PTHR10098:SF108">
    <property type="entry name" value="TETRATRICOPEPTIDE REPEAT PROTEIN 28"/>
    <property type="match status" value="1"/>
</dbReference>
<dbReference type="Pfam" id="PF13181">
    <property type="entry name" value="TPR_8"/>
    <property type="match status" value="1"/>
</dbReference>
<dbReference type="Pfam" id="PF12770">
    <property type="entry name" value="CHAT"/>
    <property type="match status" value="1"/>
</dbReference>
<keyword evidence="2" id="KW-1133">Transmembrane helix</keyword>
<dbReference type="SMART" id="SM00028">
    <property type="entry name" value="TPR"/>
    <property type="match status" value="5"/>
</dbReference>
<dbReference type="Pfam" id="PF13424">
    <property type="entry name" value="TPR_12"/>
    <property type="match status" value="2"/>
</dbReference>
<keyword evidence="5" id="KW-1185">Reference proteome</keyword>
<accession>A0A2N3HVP3</accession>
<dbReference type="SUPFAM" id="SSF48452">
    <property type="entry name" value="TPR-like"/>
    <property type="match status" value="1"/>
</dbReference>
<name>A0A2N3HVP3_9BACT</name>
<feature type="transmembrane region" description="Helical" evidence="2">
    <location>
        <begin position="921"/>
        <end position="937"/>
    </location>
</feature>
<feature type="repeat" description="TPR" evidence="1">
    <location>
        <begin position="296"/>
        <end position="329"/>
    </location>
</feature>
<feature type="domain" description="CHAT" evidence="3">
    <location>
        <begin position="613"/>
        <end position="908"/>
    </location>
</feature>
<dbReference type="PROSITE" id="PS50005">
    <property type="entry name" value="TPR"/>
    <property type="match status" value="2"/>
</dbReference>
<evidence type="ECO:0000313" key="4">
    <source>
        <dbReference type="EMBL" id="PKQ62146.1"/>
    </source>
</evidence>
<proteinExistence type="predicted"/>
<dbReference type="InterPro" id="IPR019734">
    <property type="entry name" value="TPR_rpt"/>
</dbReference>
<evidence type="ECO:0000256" key="2">
    <source>
        <dbReference type="SAM" id="Phobius"/>
    </source>
</evidence>
<dbReference type="Gene3D" id="1.25.40.10">
    <property type="entry name" value="Tetratricopeptide repeat domain"/>
    <property type="match status" value="2"/>
</dbReference>
<feature type="repeat" description="TPR" evidence="1">
    <location>
        <begin position="173"/>
        <end position="206"/>
    </location>
</feature>
<dbReference type="RefSeq" id="WP_143470946.1">
    <property type="nucleotide sequence ID" value="NZ_MVDE01000038.1"/>
</dbReference>
<evidence type="ECO:0000259" key="3">
    <source>
        <dbReference type="Pfam" id="PF12770"/>
    </source>
</evidence>
<comment type="caution">
    <text evidence="4">The sequence shown here is derived from an EMBL/GenBank/DDBJ whole genome shotgun (WGS) entry which is preliminary data.</text>
</comment>
<dbReference type="InterPro" id="IPR011990">
    <property type="entry name" value="TPR-like_helical_dom_sf"/>
</dbReference>